<dbReference type="Gene3D" id="1.10.10.10">
    <property type="entry name" value="Winged helix-like DNA-binding domain superfamily/Winged helix DNA-binding domain"/>
    <property type="match status" value="1"/>
</dbReference>
<gene>
    <name evidence="5" type="ORF">SAMN04488056_1017</name>
</gene>
<feature type="domain" description="HTH arsR-type" evidence="4">
    <location>
        <begin position="1"/>
        <end position="99"/>
    </location>
</feature>
<evidence type="ECO:0000256" key="1">
    <source>
        <dbReference type="ARBA" id="ARBA00023015"/>
    </source>
</evidence>
<proteinExistence type="predicted"/>
<evidence type="ECO:0000256" key="2">
    <source>
        <dbReference type="ARBA" id="ARBA00023125"/>
    </source>
</evidence>
<dbReference type="SMART" id="SM00418">
    <property type="entry name" value="HTH_ARSR"/>
    <property type="match status" value="1"/>
</dbReference>
<keyword evidence="3" id="KW-0804">Transcription</keyword>
<dbReference type="InterPro" id="IPR011991">
    <property type="entry name" value="ArsR-like_HTH"/>
</dbReference>
<accession>A0A1I4Z9Q0</accession>
<dbReference type="EMBL" id="FOVR01000001">
    <property type="protein sequence ID" value="SFN47022.1"/>
    <property type="molecule type" value="Genomic_DNA"/>
</dbReference>
<dbReference type="PANTHER" id="PTHR33154:SF33">
    <property type="entry name" value="TRANSCRIPTIONAL REPRESSOR SDPR"/>
    <property type="match status" value="1"/>
</dbReference>
<evidence type="ECO:0000313" key="6">
    <source>
        <dbReference type="Proteomes" id="UP000199236"/>
    </source>
</evidence>
<dbReference type="CDD" id="cd00090">
    <property type="entry name" value="HTH_ARSR"/>
    <property type="match status" value="1"/>
</dbReference>
<dbReference type="InterPro" id="IPR051081">
    <property type="entry name" value="HTH_MetalResp_TranReg"/>
</dbReference>
<dbReference type="PANTHER" id="PTHR33154">
    <property type="entry name" value="TRANSCRIPTIONAL REGULATOR, ARSR FAMILY"/>
    <property type="match status" value="1"/>
</dbReference>
<name>A0A1I4Z9Q0_9HYPH</name>
<organism evidence="5 6">
    <name type="scientific">Cohaesibacter marisflavi</name>
    <dbReference type="NCBI Taxonomy" id="655353"/>
    <lineage>
        <taxon>Bacteria</taxon>
        <taxon>Pseudomonadati</taxon>
        <taxon>Pseudomonadota</taxon>
        <taxon>Alphaproteobacteria</taxon>
        <taxon>Hyphomicrobiales</taxon>
        <taxon>Cohaesibacteraceae</taxon>
    </lineage>
</organism>
<keyword evidence="1" id="KW-0805">Transcription regulation</keyword>
<dbReference type="GO" id="GO:0003677">
    <property type="term" value="F:DNA binding"/>
    <property type="evidence" value="ECO:0007669"/>
    <property type="project" value="UniProtKB-KW"/>
</dbReference>
<protein>
    <submittedName>
        <fullName evidence="5">Transcriptional regulator, ArsR family</fullName>
    </submittedName>
</protein>
<dbReference type="Pfam" id="PF01022">
    <property type="entry name" value="HTH_5"/>
    <property type="match status" value="1"/>
</dbReference>
<dbReference type="AlphaFoldDB" id="A0A1I4Z9Q0"/>
<dbReference type="GO" id="GO:0003700">
    <property type="term" value="F:DNA-binding transcription factor activity"/>
    <property type="evidence" value="ECO:0007669"/>
    <property type="project" value="InterPro"/>
</dbReference>
<dbReference type="InterPro" id="IPR036390">
    <property type="entry name" value="WH_DNA-bd_sf"/>
</dbReference>
<dbReference type="PROSITE" id="PS50987">
    <property type="entry name" value="HTH_ARSR_2"/>
    <property type="match status" value="1"/>
</dbReference>
<dbReference type="InterPro" id="IPR036388">
    <property type="entry name" value="WH-like_DNA-bd_sf"/>
</dbReference>
<keyword evidence="2" id="KW-0238">DNA-binding</keyword>
<dbReference type="InterPro" id="IPR001845">
    <property type="entry name" value="HTH_ArsR_DNA-bd_dom"/>
</dbReference>
<evidence type="ECO:0000313" key="5">
    <source>
        <dbReference type="EMBL" id="SFN47022.1"/>
    </source>
</evidence>
<sequence length="105" mass="11822">MFAALSSPVRLRILLWLLEPRAHFPEQQDGDLVDDGVCVGFITEKIGLTQPTVSAHMKKLAEAELVTSKRIGNWIFYRPQRKKLKILGNWLLCAADNSSVENSTK</sequence>
<keyword evidence="6" id="KW-1185">Reference proteome</keyword>
<dbReference type="STRING" id="655353.SAMN04488056_1017"/>
<evidence type="ECO:0000256" key="3">
    <source>
        <dbReference type="ARBA" id="ARBA00023163"/>
    </source>
</evidence>
<dbReference type="SUPFAM" id="SSF46785">
    <property type="entry name" value="Winged helix' DNA-binding domain"/>
    <property type="match status" value="1"/>
</dbReference>
<reference evidence="5 6" key="1">
    <citation type="submission" date="2016-10" db="EMBL/GenBank/DDBJ databases">
        <authorList>
            <person name="de Groot N.N."/>
        </authorList>
    </citation>
    <scope>NUCLEOTIDE SEQUENCE [LARGE SCALE GENOMIC DNA]</scope>
    <source>
        <strain evidence="5 6">CGMCC 1.9157</strain>
    </source>
</reference>
<dbReference type="Proteomes" id="UP000199236">
    <property type="component" value="Unassembled WGS sequence"/>
</dbReference>
<evidence type="ECO:0000259" key="4">
    <source>
        <dbReference type="PROSITE" id="PS50987"/>
    </source>
</evidence>